<evidence type="ECO:0000256" key="2">
    <source>
        <dbReference type="SAM" id="MobiDB-lite"/>
    </source>
</evidence>
<feature type="compositionally biased region" description="Basic and acidic residues" evidence="2">
    <location>
        <begin position="341"/>
        <end position="350"/>
    </location>
</feature>
<accession>A0A6L2L7N0</accession>
<gene>
    <name evidence="4" type="ORF">Tci_029117</name>
</gene>
<evidence type="ECO:0000256" key="3">
    <source>
        <dbReference type="SAM" id="Phobius"/>
    </source>
</evidence>
<dbReference type="EMBL" id="BKCJ010003781">
    <property type="protein sequence ID" value="GEU57139.1"/>
    <property type="molecule type" value="Genomic_DNA"/>
</dbReference>
<name>A0A6L2L7N0_TANCI</name>
<keyword evidence="3" id="KW-0472">Membrane</keyword>
<feature type="coiled-coil region" evidence="1">
    <location>
        <begin position="507"/>
        <end position="569"/>
    </location>
</feature>
<reference evidence="4" key="1">
    <citation type="journal article" date="2019" name="Sci. Rep.">
        <title>Draft genome of Tanacetum cinerariifolium, the natural source of mosquito coil.</title>
        <authorList>
            <person name="Yamashiro T."/>
            <person name="Shiraishi A."/>
            <person name="Satake H."/>
            <person name="Nakayama K."/>
        </authorList>
    </citation>
    <scope>NUCLEOTIDE SEQUENCE</scope>
</reference>
<feature type="transmembrane region" description="Helical" evidence="3">
    <location>
        <begin position="31"/>
        <end position="57"/>
    </location>
</feature>
<dbReference type="AlphaFoldDB" id="A0A6L2L7N0"/>
<keyword evidence="3" id="KW-0812">Transmembrane</keyword>
<evidence type="ECO:0008006" key="5">
    <source>
        <dbReference type="Google" id="ProtNLM"/>
    </source>
</evidence>
<feature type="region of interest" description="Disordered" evidence="2">
    <location>
        <begin position="301"/>
        <end position="354"/>
    </location>
</feature>
<keyword evidence="1" id="KW-0175">Coiled coil</keyword>
<evidence type="ECO:0000256" key="1">
    <source>
        <dbReference type="SAM" id="Coils"/>
    </source>
</evidence>
<evidence type="ECO:0000313" key="4">
    <source>
        <dbReference type="EMBL" id="GEU57139.1"/>
    </source>
</evidence>
<organism evidence="4">
    <name type="scientific">Tanacetum cinerariifolium</name>
    <name type="common">Dalmatian daisy</name>
    <name type="synonym">Chrysanthemum cinerariifolium</name>
    <dbReference type="NCBI Taxonomy" id="118510"/>
    <lineage>
        <taxon>Eukaryota</taxon>
        <taxon>Viridiplantae</taxon>
        <taxon>Streptophyta</taxon>
        <taxon>Embryophyta</taxon>
        <taxon>Tracheophyta</taxon>
        <taxon>Spermatophyta</taxon>
        <taxon>Magnoliopsida</taxon>
        <taxon>eudicotyledons</taxon>
        <taxon>Gunneridae</taxon>
        <taxon>Pentapetalae</taxon>
        <taxon>asterids</taxon>
        <taxon>campanulids</taxon>
        <taxon>Asterales</taxon>
        <taxon>Asteraceae</taxon>
        <taxon>Asteroideae</taxon>
        <taxon>Anthemideae</taxon>
        <taxon>Anthemidinae</taxon>
        <taxon>Tanacetum</taxon>
    </lineage>
</organism>
<sequence length="741" mass="81822">MTMEEYMERTRTNVGARVALDVRNVRRNLRLFIRLFIASLIVRPIAATLGCGVFVILGRDPVLGIIIYGSGRDPVLGKIAAILRDTVQLKTAVNTISHEYLLEFTSGYGIPKTLHPALPGLEDRVVDFPEGKIGWMSFSKRTGKNTPQCYTKPLDSLKNWNNRYFWVDESVFPTVVDWRTNASKDGMPAAGTYYLGDEVYPTFLHDNDRGGYFMTYFASFIRYKTNCRHMIANMDLFSLIRAPNPTKAKVGSRPRAPHEVPLLTLTANRVIEMDDPATAIDSSGVPPTIERSPLDFSLEAGASDQGTAASEVPPSGDVPVAAAPEPSQVEVAAADPPAATESRKRGRDGTDANAPLSHCEEIMLILGPQGALMRERASLPYSWAWLLPLPCLKMHLQASVTQIPCVLLILRPALRPIWPSIIAAGDPESENASFPTEVGSPGGVYRPEWGVTNGSLLDIPKACQDLVDHVAPRGYFSELRHMHNEDFLGQYNVALRNKRIQARELEIKNLEALLETEVDMKRAAEDKSARLIKELEDMRTRFSDLQVSHEHLSQQVASLKEQVSGEEKLKAAFEEFKRWVVGHGLRLAMMKCTESLEMRQAFADVMSAGVAKGMSEDLKHGVEHGQAQLTIESIEAYDLEAEAKFVAALQLLKDLKYPLLDQLESLKDAPMDVIMDALYLECDTGGMPHNIYATSAPAPFSSPSPCIRRLDGVLVFVPTVVPQGLALLLVDAATQTDLEDT</sequence>
<protein>
    <recommendedName>
        <fullName evidence="5">Transposase (Putative), gypsy type</fullName>
    </recommendedName>
</protein>
<comment type="caution">
    <text evidence="4">The sequence shown here is derived from an EMBL/GenBank/DDBJ whole genome shotgun (WGS) entry which is preliminary data.</text>
</comment>
<proteinExistence type="predicted"/>
<keyword evidence="3" id="KW-1133">Transmembrane helix</keyword>